<evidence type="ECO:0000256" key="5">
    <source>
        <dbReference type="ARBA" id="ARBA00022692"/>
    </source>
</evidence>
<feature type="transmembrane region" description="Helical" evidence="8">
    <location>
        <begin position="67"/>
        <end position="88"/>
    </location>
</feature>
<feature type="transmembrane region" description="Helical" evidence="8">
    <location>
        <begin position="97"/>
        <end position="115"/>
    </location>
</feature>
<dbReference type="InterPro" id="IPR000522">
    <property type="entry name" value="ABC_transptr_permease_BtuC"/>
</dbReference>
<evidence type="ECO:0000256" key="7">
    <source>
        <dbReference type="ARBA" id="ARBA00023136"/>
    </source>
</evidence>
<reference evidence="9 10" key="1">
    <citation type="submission" date="2018-11" db="EMBL/GenBank/DDBJ databases">
        <title>Photobacterium sp. BEI247 sp. nov., a marine bacterium isolated from Yongle Blue Hole in the South China Sea.</title>
        <authorList>
            <person name="Wang X."/>
        </authorList>
    </citation>
    <scope>NUCLEOTIDE SEQUENCE [LARGE SCALE GENOMIC DNA]</scope>
    <source>
        <strain evidence="10">BEI247</strain>
    </source>
</reference>
<dbReference type="Proteomes" id="UP000287563">
    <property type="component" value="Unassembled WGS sequence"/>
</dbReference>
<dbReference type="Gene3D" id="1.10.3470.10">
    <property type="entry name" value="ABC transporter involved in vitamin B12 uptake, BtuC"/>
    <property type="match status" value="1"/>
</dbReference>
<accession>A0A3S3S2E5</accession>
<evidence type="ECO:0000313" key="9">
    <source>
        <dbReference type="EMBL" id="RWX56457.1"/>
    </source>
</evidence>
<dbReference type="SUPFAM" id="SSF81345">
    <property type="entry name" value="ABC transporter involved in vitamin B12 uptake, BtuC"/>
    <property type="match status" value="1"/>
</dbReference>
<protein>
    <submittedName>
        <fullName evidence="9">Iron-dicitrate transporter subunit FecD</fullName>
    </submittedName>
</protein>
<dbReference type="GO" id="GO:0033214">
    <property type="term" value="P:siderophore-iron import into cell"/>
    <property type="evidence" value="ECO:0007669"/>
    <property type="project" value="TreeGrafter"/>
</dbReference>
<dbReference type="PANTHER" id="PTHR30472">
    <property type="entry name" value="FERRIC ENTEROBACTIN TRANSPORT SYSTEM PERMEASE PROTEIN"/>
    <property type="match status" value="1"/>
</dbReference>
<evidence type="ECO:0000313" key="10">
    <source>
        <dbReference type="Proteomes" id="UP000287563"/>
    </source>
</evidence>
<evidence type="ECO:0000256" key="4">
    <source>
        <dbReference type="ARBA" id="ARBA00022475"/>
    </source>
</evidence>
<feature type="transmembrane region" description="Helical" evidence="8">
    <location>
        <begin position="121"/>
        <end position="145"/>
    </location>
</feature>
<comment type="similarity">
    <text evidence="2">Belongs to the binding-protein-dependent transport system permease family. FecCD subfamily.</text>
</comment>
<dbReference type="GO" id="GO:0022857">
    <property type="term" value="F:transmembrane transporter activity"/>
    <property type="evidence" value="ECO:0007669"/>
    <property type="project" value="InterPro"/>
</dbReference>
<dbReference type="EMBL" id="RJLM01000002">
    <property type="protein sequence ID" value="RWX56457.1"/>
    <property type="molecule type" value="Genomic_DNA"/>
</dbReference>
<dbReference type="RefSeq" id="WP_128783539.1">
    <property type="nucleotide sequence ID" value="NZ_RJLM01000002.1"/>
</dbReference>
<keyword evidence="3" id="KW-0813">Transport</keyword>
<dbReference type="PANTHER" id="PTHR30472:SF37">
    <property type="entry name" value="FE(3+) DICITRATE TRANSPORT SYSTEM PERMEASE PROTEIN FECD-RELATED"/>
    <property type="match status" value="1"/>
</dbReference>
<keyword evidence="5 8" id="KW-0812">Transmembrane</keyword>
<dbReference type="AlphaFoldDB" id="A0A3S3S2E5"/>
<feature type="transmembrane region" description="Helical" evidence="8">
    <location>
        <begin position="196"/>
        <end position="216"/>
    </location>
</feature>
<dbReference type="Pfam" id="PF01032">
    <property type="entry name" value="FecCD"/>
    <property type="match status" value="1"/>
</dbReference>
<dbReference type="OrthoDB" id="9055647at2"/>
<proteinExistence type="inferred from homology"/>
<organism evidence="9 10">
    <name type="scientific">Photobacterium chitinilyticum</name>
    <dbReference type="NCBI Taxonomy" id="2485123"/>
    <lineage>
        <taxon>Bacteria</taxon>
        <taxon>Pseudomonadati</taxon>
        <taxon>Pseudomonadota</taxon>
        <taxon>Gammaproteobacteria</taxon>
        <taxon>Vibrionales</taxon>
        <taxon>Vibrionaceae</taxon>
        <taxon>Photobacterium</taxon>
    </lineage>
</organism>
<comment type="subcellular location">
    <subcellularLocation>
        <location evidence="1">Cell membrane</location>
        <topology evidence="1">Multi-pass membrane protein</topology>
    </subcellularLocation>
</comment>
<dbReference type="InterPro" id="IPR037294">
    <property type="entry name" value="ABC_BtuC-like"/>
</dbReference>
<gene>
    <name evidence="9" type="primary">fecD</name>
    <name evidence="9" type="ORF">EDI28_07915</name>
</gene>
<evidence type="ECO:0000256" key="8">
    <source>
        <dbReference type="SAM" id="Phobius"/>
    </source>
</evidence>
<evidence type="ECO:0000256" key="2">
    <source>
        <dbReference type="ARBA" id="ARBA00007935"/>
    </source>
</evidence>
<keyword evidence="6 8" id="KW-1133">Transmembrane helix</keyword>
<feature type="transmembrane region" description="Helical" evidence="8">
    <location>
        <begin position="152"/>
        <end position="176"/>
    </location>
</feature>
<feature type="transmembrane region" description="Helical" evidence="8">
    <location>
        <begin position="241"/>
        <end position="269"/>
    </location>
</feature>
<feature type="transmembrane region" description="Helical" evidence="8">
    <location>
        <begin position="281"/>
        <end position="301"/>
    </location>
</feature>
<keyword evidence="10" id="KW-1185">Reference proteome</keyword>
<evidence type="ECO:0000256" key="1">
    <source>
        <dbReference type="ARBA" id="ARBA00004651"/>
    </source>
</evidence>
<keyword evidence="7 8" id="KW-0472">Membrane</keyword>
<comment type="caution">
    <text evidence="9">The sequence shown here is derived from an EMBL/GenBank/DDBJ whole genome shotgun (WGS) entry which is preliminary data.</text>
</comment>
<keyword evidence="4" id="KW-1003">Cell membrane</keyword>
<feature type="transmembrane region" description="Helical" evidence="8">
    <location>
        <begin position="16"/>
        <end position="37"/>
    </location>
</feature>
<dbReference type="GO" id="GO:0005886">
    <property type="term" value="C:plasma membrane"/>
    <property type="evidence" value="ECO:0007669"/>
    <property type="project" value="UniProtKB-SubCell"/>
</dbReference>
<sequence length="334" mass="35053">MDTSKTSTGQTGKRRITLLVLLIALVVLATCSLYIGALSLSTDEIWAALVGGGDHDFVINHYRLPRMVLAMLVGAGLGLSGALVQGVIRNPLASPDLMGISAGAGLAATSLLVIFPAAPVYWLPVAAVIGGFSAAFCIYLAAAAIKPTPARLALLGIAISAFISSGIDFLLIVHPVEINTAMVWLTGSLWGRNWEQVPFIFVTLLVLIPLAFWLAWRLDVMALGEQTATALGVSVGRTQMLALLTAVMLASISVSVSGTISFVGLLAPHLARLLVGSQHRWLLPVAASCGALLVLVADILARGIQPPLELPAGVLTSLIGAPYFIFLLSRYKGW</sequence>
<name>A0A3S3S2E5_9GAMM</name>
<feature type="transmembrane region" description="Helical" evidence="8">
    <location>
        <begin position="308"/>
        <end position="328"/>
    </location>
</feature>
<evidence type="ECO:0000256" key="6">
    <source>
        <dbReference type="ARBA" id="ARBA00022989"/>
    </source>
</evidence>
<dbReference type="CDD" id="cd06550">
    <property type="entry name" value="TM_ABC_iron-siderophores_like"/>
    <property type="match status" value="1"/>
</dbReference>
<evidence type="ECO:0000256" key="3">
    <source>
        <dbReference type="ARBA" id="ARBA00022448"/>
    </source>
</evidence>
<dbReference type="FunFam" id="1.10.3470.10:FF:000001">
    <property type="entry name" value="Vitamin B12 ABC transporter permease BtuC"/>
    <property type="match status" value="1"/>
</dbReference>